<dbReference type="EMBL" id="SWDX01000005">
    <property type="protein sequence ID" value="TKC60292.1"/>
    <property type="molecule type" value="Genomic_DNA"/>
</dbReference>
<evidence type="ECO:0000313" key="1">
    <source>
        <dbReference type="EMBL" id="TKC60292.1"/>
    </source>
</evidence>
<dbReference type="Proteomes" id="UP000309594">
    <property type="component" value="Unassembled WGS sequence"/>
</dbReference>
<proteinExistence type="predicted"/>
<sequence length="194" mass="22196">MNISGHIAMTVIVSLLLGCQPKINDRVALNKFINSEKNGLTEKKSIHEIDVTLKYLPWQLIALRYKTKEDVVINKLKKNYFFLMSFSKEGKELLKQLDFNTYSDLVQVLSFRMQGKVNAWSGSNIVQAGDCSFQQTFGLSGANELLVVFEADKIRSKTDLKIVVEEFGLKLGRLEFDFNVNNINSLYNLDYRNL</sequence>
<comment type="caution">
    <text evidence="1">The sequence shown here is derived from an EMBL/GenBank/DDBJ whole genome shotgun (WGS) entry which is preliminary data.</text>
</comment>
<reference evidence="1 2" key="1">
    <citation type="submission" date="2019-04" db="EMBL/GenBank/DDBJ databases">
        <title>Pedobacter sp. RP-1-16 sp. nov., isolated from Arctic soil.</title>
        <authorList>
            <person name="Dahal R.H."/>
            <person name="Kim D.-U."/>
        </authorList>
    </citation>
    <scope>NUCLEOTIDE SEQUENCE [LARGE SCALE GENOMIC DNA]</scope>
    <source>
        <strain evidence="1 2">RP-1-16</strain>
    </source>
</reference>
<dbReference type="RefSeq" id="WP_136880829.1">
    <property type="nucleotide sequence ID" value="NZ_SWDX01000005.1"/>
</dbReference>
<name>A0A4U1GG38_9SPHI</name>
<accession>A0A4U1GG38</accession>
<evidence type="ECO:0000313" key="2">
    <source>
        <dbReference type="Proteomes" id="UP000309594"/>
    </source>
</evidence>
<protein>
    <submittedName>
        <fullName evidence="1">Uncharacterized protein</fullName>
    </submittedName>
</protein>
<dbReference type="AlphaFoldDB" id="A0A4U1GG38"/>
<organism evidence="1 2">
    <name type="scientific">Pedobacter hiemivivus</name>
    <dbReference type="NCBI Taxonomy" id="2530454"/>
    <lineage>
        <taxon>Bacteria</taxon>
        <taxon>Pseudomonadati</taxon>
        <taxon>Bacteroidota</taxon>
        <taxon>Sphingobacteriia</taxon>
        <taxon>Sphingobacteriales</taxon>
        <taxon>Sphingobacteriaceae</taxon>
        <taxon>Pedobacter</taxon>
    </lineage>
</organism>
<gene>
    <name evidence="1" type="ORF">FBD94_15415</name>
</gene>